<protein>
    <submittedName>
        <fullName evidence="3">Universal stress protein</fullName>
    </submittedName>
</protein>
<name>A0A937CJD3_9HYPH</name>
<dbReference type="EMBL" id="JAEQNC010000002">
    <property type="protein sequence ID" value="MBL0370985.1"/>
    <property type="molecule type" value="Genomic_DNA"/>
</dbReference>
<accession>A0A937CJD3</accession>
<dbReference type="PANTHER" id="PTHR46268">
    <property type="entry name" value="STRESS RESPONSE PROTEIN NHAX"/>
    <property type="match status" value="1"/>
</dbReference>
<keyword evidence="4" id="KW-1185">Reference proteome</keyword>
<reference evidence="3" key="1">
    <citation type="submission" date="2021-01" db="EMBL/GenBank/DDBJ databases">
        <title>Rhizobium sp. strain KVB221 16S ribosomal RNA gene Genome sequencing and assembly.</title>
        <authorList>
            <person name="Kang M."/>
        </authorList>
    </citation>
    <scope>NUCLEOTIDE SEQUENCE</scope>
    <source>
        <strain evidence="3">KVB221</strain>
    </source>
</reference>
<dbReference type="Pfam" id="PF00582">
    <property type="entry name" value="Usp"/>
    <property type="match status" value="1"/>
</dbReference>
<dbReference type="PRINTS" id="PR01438">
    <property type="entry name" value="UNVRSLSTRESS"/>
</dbReference>
<dbReference type="Gene3D" id="3.40.50.620">
    <property type="entry name" value="HUPs"/>
    <property type="match status" value="1"/>
</dbReference>
<dbReference type="Proteomes" id="UP000633219">
    <property type="component" value="Unassembled WGS sequence"/>
</dbReference>
<dbReference type="RefSeq" id="WP_201652909.1">
    <property type="nucleotide sequence ID" value="NZ_JAEQNC010000002.1"/>
</dbReference>
<evidence type="ECO:0000313" key="4">
    <source>
        <dbReference type="Proteomes" id="UP000633219"/>
    </source>
</evidence>
<feature type="domain" description="UspA" evidence="2">
    <location>
        <begin position="1"/>
        <end position="134"/>
    </location>
</feature>
<comment type="caution">
    <text evidence="3">The sequence shown here is derived from an EMBL/GenBank/DDBJ whole genome shotgun (WGS) entry which is preliminary data.</text>
</comment>
<sequence>MYRKIIVPVEMGQLDKGEKILRKAVALLDAGGEIVLLNVAENIPGYLTIDLPPDFIDTSVKDAEDRLKLLSGRCDADAEIVVRIGSPAREIIATADDLQADLIIIASHRPNLSNYLLGSTADRVVRHANCSVLVDR</sequence>
<dbReference type="InterPro" id="IPR006016">
    <property type="entry name" value="UspA"/>
</dbReference>
<evidence type="ECO:0000259" key="2">
    <source>
        <dbReference type="Pfam" id="PF00582"/>
    </source>
</evidence>
<proteinExistence type="inferred from homology"/>
<organism evidence="3 4">
    <name type="scientific">Rhizobium setariae</name>
    <dbReference type="NCBI Taxonomy" id="2801340"/>
    <lineage>
        <taxon>Bacteria</taxon>
        <taxon>Pseudomonadati</taxon>
        <taxon>Pseudomonadota</taxon>
        <taxon>Alphaproteobacteria</taxon>
        <taxon>Hyphomicrobiales</taxon>
        <taxon>Rhizobiaceae</taxon>
        <taxon>Rhizobium/Agrobacterium group</taxon>
        <taxon>Rhizobium</taxon>
    </lineage>
</organism>
<dbReference type="InterPro" id="IPR014729">
    <property type="entry name" value="Rossmann-like_a/b/a_fold"/>
</dbReference>
<gene>
    <name evidence="3" type="ORF">JJB09_02995</name>
</gene>
<dbReference type="AlphaFoldDB" id="A0A937CJD3"/>
<dbReference type="SUPFAM" id="SSF52402">
    <property type="entry name" value="Adenine nucleotide alpha hydrolases-like"/>
    <property type="match status" value="1"/>
</dbReference>
<dbReference type="InterPro" id="IPR006015">
    <property type="entry name" value="Universal_stress_UspA"/>
</dbReference>
<dbReference type="PANTHER" id="PTHR46268:SF6">
    <property type="entry name" value="UNIVERSAL STRESS PROTEIN UP12"/>
    <property type="match status" value="1"/>
</dbReference>
<evidence type="ECO:0000313" key="3">
    <source>
        <dbReference type="EMBL" id="MBL0370985.1"/>
    </source>
</evidence>
<comment type="similarity">
    <text evidence="1">Belongs to the universal stress protein A family.</text>
</comment>
<dbReference type="CDD" id="cd00293">
    <property type="entry name" value="USP-like"/>
    <property type="match status" value="1"/>
</dbReference>
<evidence type="ECO:0000256" key="1">
    <source>
        <dbReference type="ARBA" id="ARBA00008791"/>
    </source>
</evidence>